<evidence type="ECO:0000313" key="3">
    <source>
        <dbReference type="Proteomes" id="UP000694843"/>
    </source>
</evidence>
<sequence length="185" mass="20897">MIVKTGGARKMFNKNKCCWCLERRKSAYLVAILSLLVLAGQVANEVYKYERSNKEHTVANFTVTMLGLGLQLFVTGMLLCGINWNRVGFFWPYMVWVSLTMGLAIFQCLVLLFVKPVDEIKYDMVVTVTTIVILYYFVFVIQEYEDELRKELELRRPSTAATVGGSEAGGEGGEQLLAVTTEPTR</sequence>
<feature type="region of interest" description="Disordered" evidence="1">
    <location>
        <begin position="160"/>
        <end position="185"/>
    </location>
</feature>
<keyword evidence="3" id="KW-1185">Reference proteome</keyword>
<accession>A0A8B7P732</accession>
<proteinExistence type="predicted"/>
<dbReference type="Proteomes" id="UP000694843">
    <property type="component" value="Unplaced"/>
</dbReference>
<protein>
    <submittedName>
        <fullName evidence="4">Uncharacterized protein LOC108677240</fullName>
    </submittedName>
</protein>
<gene>
    <name evidence="4" type="primary">LOC108677240</name>
</gene>
<feature type="transmembrane region" description="Helical" evidence="2">
    <location>
        <begin position="59"/>
        <end position="81"/>
    </location>
</feature>
<dbReference type="GeneID" id="108677240"/>
<evidence type="ECO:0000256" key="1">
    <source>
        <dbReference type="SAM" id="MobiDB-lite"/>
    </source>
</evidence>
<keyword evidence="2" id="KW-0812">Transmembrane</keyword>
<keyword evidence="2" id="KW-1133">Transmembrane helix</keyword>
<evidence type="ECO:0000313" key="4">
    <source>
        <dbReference type="RefSeq" id="XP_018020926.1"/>
    </source>
</evidence>
<dbReference type="OrthoDB" id="10346470at2759"/>
<evidence type="ECO:0000256" key="2">
    <source>
        <dbReference type="SAM" id="Phobius"/>
    </source>
</evidence>
<dbReference type="AlphaFoldDB" id="A0A8B7P732"/>
<feature type="transmembrane region" description="Helical" evidence="2">
    <location>
        <begin position="93"/>
        <end position="114"/>
    </location>
</feature>
<feature type="transmembrane region" description="Helical" evidence="2">
    <location>
        <begin position="120"/>
        <end position="141"/>
    </location>
</feature>
<reference evidence="4" key="1">
    <citation type="submission" date="2025-08" db="UniProtKB">
        <authorList>
            <consortium name="RefSeq"/>
        </authorList>
    </citation>
    <scope>IDENTIFICATION</scope>
    <source>
        <tissue evidence="4">Whole organism</tissue>
    </source>
</reference>
<organism evidence="3 4">
    <name type="scientific">Hyalella azteca</name>
    <name type="common">Amphipod</name>
    <dbReference type="NCBI Taxonomy" id="294128"/>
    <lineage>
        <taxon>Eukaryota</taxon>
        <taxon>Metazoa</taxon>
        <taxon>Ecdysozoa</taxon>
        <taxon>Arthropoda</taxon>
        <taxon>Crustacea</taxon>
        <taxon>Multicrustacea</taxon>
        <taxon>Malacostraca</taxon>
        <taxon>Eumalacostraca</taxon>
        <taxon>Peracarida</taxon>
        <taxon>Amphipoda</taxon>
        <taxon>Senticaudata</taxon>
        <taxon>Talitrida</taxon>
        <taxon>Talitroidea</taxon>
        <taxon>Hyalellidae</taxon>
        <taxon>Hyalella</taxon>
    </lineage>
</organism>
<keyword evidence="2" id="KW-0472">Membrane</keyword>
<dbReference type="RefSeq" id="XP_018020926.1">
    <property type="nucleotide sequence ID" value="XM_018165437.2"/>
</dbReference>
<name>A0A8B7P732_HYAAZ</name>
<dbReference type="KEGG" id="hazt:108677240"/>